<dbReference type="AlphaFoldDB" id="A0AAX0UAZ5"/>
<organism evidence="2 3">
    <name type="scientific">Burkholderia pseudomallei</name>
    <name type="common">Pseudomonas pseudomallei</name>
    <dbReference type="NCBI Taxonomy" id="28450"/>
    <lineage>
        <taxon>Bacteria</taxon>
        <taxon>Pseudomonadati</taxon>
        <taxon>Pseudomonadota</taxon>
        <taxon>Betaproteobacteria</taxon>
        <taxon>Burkholderiales</taxon>
        <taxon>Burkholderiaceae</taxon>
        <taxon>Burkholderia</taxon>
        <taxon>pseudomallei group</taxon>
    </lineage>
</organism>
<accession>A0AAX0UAZ5</accession>
<proteinExistence type="predicted"/>
<feature type="compositionally biased region" description="Basic and acidic residues" evidence="1">
    <location>
        <begin position="7"/>
        <end position="23"/>
    </location>
</feature>
<evidence type="ECO:0000256" key="1">
    <source>
        <dbReference type="SAM" id="MobiDB-lite"/>
    </source>
</evidence>
<gene>
    <name evidence="2" type="ORF">CWD88_14900</name>
</gene>
<sequence length="61" mass="6431">MLARAVRAGDGREGSLPDGRRARDTAARMAGIARSLAAGGRRAALLRRGAVRTRGEEKIVC</sequence>
<reference evidence="2 3" key="1">
    <citation type="submission" date="2017-11" db="EMBL/GenBank/DDBJ databases">
        <title>Molecular characterization of Burkholderia pseudomallei and closely related isolates from Vietnam.</title>
        <authorList>
            <person name="Ustinov D.V."/>
            <person name="Antonov A.S."/>
            <person name="Avdusheva E.F."/>
            <person name="Shpak I.M."/>
            <person name="Zakharova I.B."/>
            <person name="Thi L.A."/>
            <person name="Teteryatnikova N."/>
            <person name="Lopasteyskaya Y.A."/>
            <person name="Kuzyutina J.A."/>
            <person name="Ngo T.N."/>
            <person name="Victorov D.V."/>
        </authorList>
    </citation>
    <scope>NUCLEOTIDE SEQUENCE [LARGE SCALE GENOMIC DNA]</scope>
    <source>
        <strain evidence="2 3">V1512</strain>
    </source>
</reference>
<evidence type="ECO:0000313" key="2">
    <source>
        <dbReference type="EMBL" id="PJO65377.1"/>
    </source>
</evidence>
<dbReference type="Proteomes" id="UP000231878">
    <property type="component" value="Unassembled WGS sequence"/>
</dbReference>
<feature type="region of interest" description="Disordered" evidence="1">
    <location>
        <begin position="1"/>
        <end position="23"/>
    </location>
</feature>
<dbReference type="EMBL" id="PHRB01000013">
    <property type="protein sequence ID" value="PJO65377.1"/>
    <property type="molecule type" value="Genomic_DNA"/>
</dbReference>
<protein>
    <submittedName>
        <fullName evidence="2">Uncharacterized protein</fullName>
    </submittedName>
</protein>
<name>A0AAX0UAZ5_BURPE</name>
<comment type="caution">
    <text evidence="2">The sequence shown here is derived from an EMBL/GenBank/DDBJ whole genome shotgun (WGS) entry which is preliminary data.</text>
</comment>
<evidence type="ECO:0000313" key="3">
    <source>
        <dbReference type="Proteomes" id="UP000231878"/>
    </source>
</evidence>